<reference evidence="3" key="2">
    <citation type="submission" date="2023-05" db="EMBL/GenBank/DDBJ databases">
        <authorList>
            <consortium name="Lawrence Berkeley National Laboratory"/>
            <person name="Steindorff A."/>
            <person name="Hensen N."/>
            <person name="Bonometti L."/>
            <person name="Westerberg I."/>
            <person name="Brannstrom I.O."/>
            <person name="Guillou S."/>
            <person name="Cros-Aarteil S."/>
            <person name="Calhoun S."/>
            <person name="Haridas S."/>
            <person name="Kuo A."/>
            <person name="Mondo S."/>
            <person name="Pangilinan J."/>
            <person name="Riley R."/>
            <person name="Labutti K."/>
            <person name="Andreopoulos B."/>
            <person name="Lipzen A."/>
            <person name="Chen C."/>
            <person name="Yanf M."/>
            <person name="Daum C."/>
            <person name="Ng V."/>
            <person name="Clum A."/>
            <person name="Ohm R."/>
            <person name="Martin F."/>
            <person name="Silar P."/>
            <person name="Natvig D."/>
            <person name="Lalanne C."/>
            <person name="Gautier V."/>
            <person name="Ament-Velasquez S.L."/>
            <person name="Kruys A."/>
            <person name="Hutchinson M.I."/>
            <person name="Powell A.J."/>
            <person name="Barry K."/>
            <person name="Miller A.N."/>
            <person name="Grigoriev I.V."/>
            <person name="Debuchy R."/>
            <person name="Gladieux P."/>
            <person name="Thoren M.H."/>
            <person name="Johannesson H."/>
        </authorList>
    </citation>
    <scope>NUCLEOTIDE SEQUENCE</scope>
    <source>
        <strain evidence="3">CBS 892.96</strain>
    </source>
</reference>
<feature type="signal peptide" evidence="2">
    <location>
        <begin position="1"/>
        <end position="36"/>
    </location>
</feature>
<dbReference type="InterPro" id="IPR011042">
    <property type="entry name" value="6-blade_b-propeller_TolB-like"/>
</dbReference>
<feature type="chain" id="PRO_5043012913" description="Fibroblast growth factor" evidence="2">
    <location>
        <begin position="37"/>
        <end position="220"/>
    </location>
</feature>
<evidence type="ECO:0000256" key="2">
    <source>
        <dbReference type="SAM" id="SignalP"/>
    </source>
</evidence>
<proteinExistence type="predicted"/>
<gene>
    <name evidence="3" type="ORF">QBC36DRAFT_339350</name>
</gene>
<evidence type="ECO:0000313" key="4">
    <source>
        <dbReference type="Proteomes" id="UP001302321"/>
    </source>
</evidence>
<name>A0AAN6VYM3_9PEZI</name>
<sequence>MISVLLRCPAKTLTNSNMYLSKTLLLLLGAFSSSIAHPSPGNSHSNSKATNYSATPPPIPSSSKSSSSPRRPSSPELLRQDLRLHLCPLSPQLIRWEKVIPVYDTEFLNGLLSVPTDKNILLSAGSIRGRVLRINLNTGNVSTVLENSLLALGGQLSLYCTVSGQGYFGRAKMAEEGFVPEGGKVEVLARTMGEVVRSCLSLRRASCRVINRTRGMAGRL</sequence>
<reference evidence="3" key="1">
    <citation type="journal article" date="2023" name="Mol. Phylogenet. Evol.">
        <title>Genome-scale phylogeny and comparative genomics of the fungal order Sordariales.</title>
        <authorList>
            <person name="Hensen N."/>
            <person name="Bonometti L."/>
            <person name="Westerberg I."/>
            <person name="Brannstrom I.O."/>
            <person name="Guillou S."/>
            <person name="Cros-Aarteil S."/>
            <person name="Calhoun S."/>
            <person name="Haridas S."/>
            <person name="Kuo A."/>
            <person name="Mondo S."/>
            <person name="Pangilinan J."/>
            <person name="Riley R."/>
            <person name="LaButti K."/>
            <person name="Andreopoulos B."/>
            <person name="Lipzen A."/>
            <person name="Chen C."/>
            <person name="Yan M."/>
            <person name="Daum C."/>
            <person name="Ng V."/>
            <person name="Clum A."/>
            <person name="Steindorff A."/>
            <person name="Ohm R.A."/>
            <person name="Martin F."/>
            <person name="Silar P."/>
            <person name="Natvig D.O."/>
            <person name="Lalanne C."/>
            <person name="Gautier V."/>
            <person name="Ament-Velasquez S.L."/>
            <person name="Kruys A."/>
            <person name="Hutchinson M.I."/>
            <person name="Powell A.J."/>
            <person name="Barry K."/>
            <person name="Miller A.N."/>
            <person name="Grigoriev I.V."/>
            <person name="Debuchy R."/>
            <person name="Gladieux P."/>
            <person name="Hiltunen Thoren M."/>
            <person name="Johannesson H."/>
        </authorList>
    </citation>
    <scope>NUCLEOTIDE SEQUENCE</scope>
    <source>
        <strain evidence="3">CBS 892.96</strain>
    </source>
</reference>
<protein>
    <recommendedName>
        <fullName evidence="5">Fibroblast growth factor</fullName>
    </recommendedName>
</protein>
<evidence type="ECO:0000313" key="3">
    <source>
        <dbReference type="EMBL" id="KAK4171755.1"/>
    </source>
</evidence>
<evidence type="ECO:0000256" key="1">
    <source>
        <dbReference type="SAM" id="MobiDB-lite"/>
    </source>
</evidence>
<feature type="compositionally biased region" description="Polar residues" evidence="1">
    <location>
        <begin position="39"/>
        <end position="54"/>
    </location>
</feature>
<dbReference type="Proteomes" id="UP001302321">
    <property type="component" value="Unassembled WGS sequence"/>
</dbReference>
<dbReference type="EMBL" id="MU866511">
    <property type="protein sequence ID" value="KAK4171755.1"/>
    <property type="molecule type" value="Genomic_DNA"/>
</dbReference>
<dbReference type="Gene3D" id="2.120.10.30">
    <property type="entry name" value="TolB, C-terminal domain"/>
    <property type="match status" value="1"/>
</dbReference>
<evidence type="ECO:0008006" key="5">
    <source>
        <dbReference type="Google" id="ProtNLM"/>
    </source>
</evidence>
<feature type="region of interest" description="Disordered" evidence="1">
    <location>
        <begin position="39"/>
        <end position="75"/>
    </location>
</feature>
<dbReference type="AlphaFoldDB" id="A0AAN6VYM3"/>
<organism evidence="3 4">
    <name type="scientific">Triangularia setosa</name>
    <dbReference type="NCBI Taxonomy" id="2587417"/>
    <lineage>
        <taxon>Eukaryota</taxon>
        <taxon>Fungi</taxon>
        <taxon>Dikarya</taxon>
        <taxon>Ascomycota</taxon>
        <taxon>Pezizomycotina</taxon>
        <taxon>Sordariomycetes</taxon>
        <taxon>Sordariomycetidae</taxon>
        <taxon>Sordariales</taxon>
        <taxon>Podosporaceae</taxon>
        <taxon>Triangularia</taxon>
    </lineage>
</organism>
<feature type="compositionally biased region" description="Low complexity" evidence="1">
    <location>
        <begin position="61"/>
        <end position="75"/>
    </location>
</feature>
<comment type="caution">
    <text evidence="3">The sequence shown here is derived from an EMBL/GenBank/DDBJ whole genome shotgun (WGS) entry which is preliminary data.</text>
</comment>
<keyword evidence="2" id="KW-0732">Signal</keyword>
<keyword evidence="4" id="KW-1185">Reference proteome</keyword>
<accession>A0AAN6VYM3</accession>